<dbReference type="PANTHER" id="PTHR43027">
    <property type="entry name" value="DOXORUBICIN RESISTANCE ABC TRANSPORTER PERMEASE PROTEIN DRRC-RELATED"/>
    <property type="match status" value="1"/>
</dbReference>
<keyword evidence="4 6" id="KW-1133">Transmembrane helix</keyword>
<reference evidence="8 9" key="1">
    <citation type="submission" date="2016-03" db="EMBL/GenBank/DDBJ databases">
        <title>Chemosynthetic sulphur-oxidizing symbionts of marine invertebrate animals are capable of nitrogen fixation.</title>
        <authorList>
            <person name="Petersen J.M."/>
            <person name="Kemper A."/>
            <person name="Gruber-Vodicka H."/>
            <person name="Cardini U."/>
            <person name="Geest Mvander."/>
            <person name="Kleiner M."/>
            <person name="Bulgheresi S."/>
            <person name="Fussmann M."/>
            <person name="Herbold C."/>
            <person name="Seah B.K.B."/>
            <person name="Antony C.Paul."/>
            <person name="Liu D."/>
            <person name="Belitz A."/>
            <person name="Weber M."/>
        </authorList>
    </citation>
    <scope>NUCLEOTIDE SEQUENCE [LARGE SCALE GENOMIC DNA]</scope>
    <source>
        <strain evidence="8">G_D</strain>
    </source>
</reference>
<evidence type="ECO:0000313" key="8">
    <source>
        <dbReference type="EMBL" id="ODB97448.1"/>
    </source>
</evidence>
<comment type="caution">
    <text evidence="8">The sequence shown here is derived from an EMBL/GenBank/DDBJ whole genome shotgun (WGS) entry which is preliminary data.</text>
</comment>
<comment type="similarity">
    <text evidence="2 6">Belongs to the ABC-2 integral membrane protein family.</text>
</comment>
<organism evidence="8 9">
    <name type="scientific">Candidatus Thiodiazotropha endoloripes</name>
    <dbReference type="NCBI Taxonomy" id="1818881"/>
    <lineage>
        <taxon>Bacteria</taxon>
        <taxon>Pseudomonadati</taxon>
        <taxon>Pseudomonadota</taxon>
        <taxon>Gammaproteobacteria</taxon>
        <taxon>Chromatiales</taxon>
        <taxon>Sedimenticolaceae</taxon>
        <taxon>Candidatus Thiodiazotropha</taxon>
    </lineage>
</organism>
<feature type="transmembrane region" description="Helical" evidence="6">
    <location>
        <begin position="219"/>
        <end position="241"/>
    </location>
</feature>
<dbReference type="Pfam" id="PF01061">
    <property type="entry name" value="ABC2_membrane"/>
    <property type="match status" value="1"/>
</dbReference>
<dbReference type="PRINTS" id="PR00164">
    <property type="entry name" value="ABC2TRNSPORT"/>
</dbReference>
<dbReference type="OrthoDB" id="8988363at2"/>
<dbReference type="InterPro" id="IPR047817">
    <property type="entry name" value="ABC2_TM_bact-type"/>
</dbReference>
<sequence>MSIRRFLAALQARNLEFLRDRTALGWNLIMPVLIVMGFAFAFTTGQEELYKVGLFGETDTEQPIHSFLQTRYVEFIETEELDKTIDKVDRHQIDLLLDLKNQRYWVNSTSPKGYLLEKVVAPYQFERVALSGSEIRYVDWVVPGVLGMNIMFSALFGVGYVIVRYRKNGVLKRLRATPLSAFEFISAQIASRLLMIVTVTTLVYLGTDLLVDFRMVGSYWLLLLILIVGALSMISVGLLVAARITSEEAANGLLNLISWPMMLLSGVWFSLEGSHPLVQNLALALPLTHMVDAARAVMIEGAGIKEVAAPLLSLCLFTLCFVTIGSKSFRWE</sequence>
<dbReference type="GO" id="GO:0043190">
    <property type="term" value="C:ATP-binding cassette (ABC) transporter complex"/>
    <property type="evidence" value="ECO:0007669"/>
    <property type="project" value="InterPro"/>
</dbReference>
<feature type="transmembrane region" description="Helical" evidence="6">
    <location>
        <begin position="140"/>
        <end position="163"/>
    </location>
</feature>
<dbReference type="InterPro" id="IPR000412">
    <property type="entry name" value="ABC_2_transport"/>
</dbReference>
<feature type="domain" description="ABC transmembrane type-2" evidence="7">
    <location>
        <begin position="102"/>
        <end position="332"/>
    </location>
</feature>
<evidence type="ECO:0000259" key="7">
    <source>
        <dbReference type="PROSITE" id="PS51012"/>
    </source>
</evidence>
<evidence type="ECO:0000256" key="2">
    <source>
        <dbReference type="ARBA" id="ARBA00007783"/>
    </source>
</evidence>
<keyword evidence="6" id="KW-1003">Cell membrane</keyword>
<evidence type="ECO:0000256" key="3">
    <source>
        <dbReference type="ARBA" id="ARBA00022692"/>
    </source>
</evidence>
<gene>
    <name evidence="8" type="ORF">A3196_12185</name>
</gene>
<keyword evidence="9" id="KW-1185">Reference proteome</keyword>
<keyword evidence="5 6" id="KW-0472">Membrane</keyword>
<name>A0A1E2URN6_9GAMM</name>
<keyword evidence="3 6" id="KW-0812">Transmembrane</keyword>
<feature type="transmembrane region" description="Helical" evidence="6">
    <location>
        <begin position="184"/>
        <end position="207"/>
    </location>
</feature>
<dbReference type="EMBL" id="LVJZ01000003">
    <property type="protein sequence ID" value="ODB97448.1"/>
    <property type="molecule type" value="Genomic_DNA"/>
</dbReference>
<dbReference type="Proteomes" id="UP000094849">
    <property type="component" value="Unassembled WGS sequence"/>
</dbReference>
<dbReference type="InterPro" id="IPR013525">
    <property type="entry name" value="ABC2_TM"/>
</dbReference>
<evidence type="ECO:0000256" key="4">
    <source>
        <dbReference type="ARBA" id="ARBA00022989"/>
    </source>
</evidence>
<accession>A0A1E2URN6</accession>
<dbReference type="RefSeq" id="WP_069005215.1">
    <property type="nucleotide sequence ID" value="NZ_LVJW01000003.1"/>
</dbReference>
<dbReference type="AlphaFoldDB" id="A0A1E2URN6"/>
<feature type="transmembrane region" description="Helical" evidence="6">
    <location>
        <begin position="307"/>
        <end position="326"/>
    </location>
</feature>
<proteinExistence type="inferred from homology"/>
<evidence type="ECO:0000256" key="5">
    <source>
        <dbReference type="ARBA" id="ARBA00023136"/>
    </source>
</evidence>
<feature type="transmembrane region" description="Helical" evidence="6">
    <location>
        <begin position="253"/>
        <end position="271"/>
    </location>
</feature>
<dbReference type="PANTHER" id="PTHR43027:SF2">
    <property type="entry name" value="TRANSPORT PERMEASE PROTEIN"/>
    <property type="match status" value="1"/>
</dbReference>
<keyword evidence="6" id="KW-0813">Transport</keyword>
<dbReference type="GO" id="GO:0140359">
    <property type="term" value="F:ABC-type transporter activity"/>
    <property type="evidence" value="ECO:0007669"/>
    <property type="project" value="InterPro"/>
</dbReference>
<evidence type="ECO:0000313" key="9">
    <source>
        <dbReference type="Proteomes" id="UP000094849"/>
    </source>
</evidence>
<feature type="transmembrane region" description="Helical" evidence="6">
    <location>
        <begin position="21"/>
        <end position="42"/>
    </location>
</feature>
<dbReference type="InterPro" id="IPR052902">
    <property type="entry name" value="ABC-2_transporter"/>
</dbReference>
<evidence type="ECO:0000256" key="6">
    <source>
        <dbReference type="RuleBase" id="RU361157"/>
    </source>
</evidence>
<dbReference type="PROSITE" id="PS51012">
    <property type="entry name" value="ABC_TM2"/>
    <property type="match status" value="1"/>
</dbReference>
<evidence type="ECO:0000256" key="1">
    <source>
        <dbReference type="ARBA" id="ARBA00004141"/>
    </source>
</evidence>
<protein>
    <recommendedName>
        <fullName evidence="6">Transport permease protein</fullName>
    </recommendedName>
</protein>
<comment type="subcellular location">
    <subcellularLocation>
        <location evidence="6">Cell inner membrane</location>
        <topology evidence="6">Multi-pass membrane protein</topology>
    </subcellularLocation>
    <subcellularLocation>
        <location evidence="1">Membrane</location>
        <topology evidence="1">Multi-pass membrane protein</topology>
    </subcellularLocation>
</comment>
<dbReference type="STRING" id="1818881.A3196_12185"/>